<dbReference type="EMBL" id="ML209601">
    <property type="protein sequence ID" value="TFK58146.1"/>
    <property type="molecule type" value="Genomic_DNA"/>
</dbReference>
<accession>A0ACD2ZXL4</accession>
<protein>
    <submittedName>
        <fullName evidence="1">Uncharacterized protein</fullName>
    </submittedName>
</protein>
<reference evidence="1 2" key="1">
    <citation type="journal article" date="2019" name="Nat. Ecol. Evol.">
        <title>Megaphylogeny resolves global patterns of mushroom evolution.</title>
        <authorList>
            <person name="Varga T."/>
            <person name="Krizsan K."/>
            <person name="Foldi C."/>
            <person name="Dima B."/>
            <person name="Sanchez-Garcia M."/>
            <person name="Sanchez-Ramirez S."/>
            <person name="Szollosi G.J."/>
            <person name="Szarkandi J.G."/>
            <person name="Papp V."/>
            <person name="Albert L."/>
            <person name="Andreopoulos W."/>
            <person name="Angelini C."/>
            <person name="Antonin V."/>
            <person name="Barry K.W."/>
            <person name="Bougher N.L."/>
            <person name="Buchanan P."/>
            <person name="Buyck B."/>
            <person name="Bense V."/>
            <person name="Catcheside P."/>
            <person name="Chovatia M."/>
            <person name="Cooper J."/>
            <person name="Damon W."/>
            <person name="Desjardin D."/>
            <person name="Finy P."/>
            <person name="Geml J."/>
            <person name="Haridas S."/>
            <person name="Hughes K."/>
            <person name="Justo A."/>
            <person name="Karasinski D."/>
            <person name="Kautmanova I."/>
            <person name="Kiss B."/>
            <person name="Kocsube S."/>
            <person name="Kotiranta H."/>
            <person name="LaButti K.M."/>
            <person name="Lechner B.E."/>
            <person name="Liimatainen K."/>
            <person name="Lipzen A."/>
            <person name="Lukacs Z."/>
            <person name="Mihaltcheva S."/>
            <person name="Morgado L.N."/>
            <person name="Niskanen T."/>
            <person name="Noordeloos M.E."/>
            <person name="Ohm R.A."/>
            <person name="Ortiz-Santana B."/>
            <person name="Ovrebo C."/>
            <person name="Racz N."/>
            <person name="Riley R."/>
            <person name="Savchenko A."/>
            <person name="Shiryaev A."/>
            <person name="Soop K."/>
            <person name="Spirin V."/>
            <person name="Szebenyi C."/>
            <person name="Tomsovsky M."/>
            <person name="Tulloss R.E."/>
            <person name="Uehling J."/>
            <person name="Grigoriev I.V."/>
            <person name="Vagvolgyi C."/>
            <person name="Papp T."/>
            <person name="Martin F.M."/>
            <person name="Miettinen O."/>
            <person name="Hibbett D.S."/>
            <person name="Nagy L.G."/>
        </authorList>
    </citation>
    <scope>NUCLEOTIDE SEQUENCE [LARGE SCALE GENOMIC DNA]</scope>
    <source>
        <strain evidence="1 2">NL-1719</strain>
    </source>
</reference>
<proteinExistence type="predicted"/>
<evidence type="ECO:0000313" key="2">
    <source>
        <dbReference type="Proteomes" id="UP000308600"/>
    </source>
</evidence>
<sequence length="132" mass="15135">IIKQFDIPGAQAEKTFDDAAEELLKLAGDLEAEEEVSRGGEDDNYEGWIDEREMMSEEELEELDACVGPVRLLLTKVSHTAYTIKNSTTLVLPKWISILEDLKQRVRMMPQDVRTRWNSSFDMLDFGVEHCI</sequence>
<gene>
    <name evidence="1" type="ORF">BDN72DRAFT_741699</name>
</gene>
<dbReference type="Proteomes" id="UP000308600">
    <property type="component" value="Unassembled WGS sequence"/>
</dbReference>
<organism evidence="1 2">
    <name type="scientific">Pluteus cervinus</name>
    <dbReference type="NCBI Taxonomy" id="181527"/>
    <lineage>
        <taxon>Eukaryota</taxon>
        <taxon>Fungi</taxon>
        <taxon>Dikarya</taxon>
        <taxon>Basidiomycota</taxon>
        <taxon>Agaricomycotina</taxon>
        <taxon>Agaricomycetes</taxon>
        <taxon>Agaricomycetidae</taxon>
        <taxon>Agaricales</taxon>
        <taxon>Pluteineae</taxon>
        <taxon>Pluteaceae</taxon>
        <taxon>Pluteus</taxon>
    </lineage>
</organism>
<name>A0ACD2ZXL4_9AGAR</name>
<feature type="non-terminal residue" evidence="1">
    <location>
        <position position="132"/>
    </location>
</feature>
<feature type="non-terminal residue" evidence="1">
    <location>
        <position position="1"/>
    </location>
</feature>
<evidence type="ECO:0000313" key="1">
    <source>
        <dbReference type="EMBL" id="TFK58146.1"/>
    </source>
</evidence>
<keyword evidence="2" id="KW-1185">Reference proteome</keyword>